<dbReference type="SMART" id="SM00855">
    <property type="entry name" value="PGAM"/>
    <property type="match status" value="1"/>
</dbReference>
<dbReference type="RefSeq" id="WP_155477315.1">
    <property type="nucleotide sequence ID" value="NZ_WNKU01000021.1"/>
</dbReference>
<comment type="caution">
    <text evidence="4">The sequence shown here is derived from an EMBL/GenBank/DDBJ whole genome shotgun (WGS) entry which is preliminary data.</text>
</comment>
<evidence type="ECO:0000256" key="1">
    <source>
        <dbReference type="NCBIfam" id="TIGR03162"/>
    </source>
</evidence>
<dbReference type="InterPro" id="IPR029033">
    <property type="entry name" value="His_PPase_superfam"/>
</dbReference>
<dbReference type="GO" id="GO:0043755">
    <property type="term" value="F:alpha-ribazole phosphatase activity"/>
    <property type="evidence" value="ECO:0007669"/>
    <property type="project" value="UniProtKB-UniRule"/>
</dbReference>
<dbReference type="Pfam" id="PF00300">
    <property type="entry name" value="His_Phos_1"/>
    <property type="match status" value="1"/>
</dbReference>
<protein>
    <recommendedName>
        <fullName evidence="1">Alpha-ribazole phosphatase</fullName>
        <ecNumber evidence="1">3.1.3.73</ecNumber>
    </recommendedName>
</protein>
<organism evidence="4 5">
    <name type="scientific">Heliobacterium mobile</name>
    <name type="common">Heliobacillus mobilis</name>
    <dbReference type="NCBI Taxonomy" id="28064"/>
    <lineage>
        <taxon>Bacteria</taxon>
        <taxon>Bacillati</taxon>
        <taxon>Bacillota</taxon>
        <taxon>Clostridia</taxon>
        <taxon>Eubacteriales</taxon>
        <taxon>Heliobacteriaceae</taxon>
        <taxon>Heliobacterium</taxon>
    </lineage>
</organism>
<evidence type="ECO:0000256" key="2">
    <source>
        <dbReference type="PIRSR" id="PIRSR613078-1"/>
    </source>
</evidence>
<dbReference type="InterPro" id="IPR050275">
    <property type="entry name" value="PGM_Phosphatase"/>
</dbReference>
<dbReference type="InterPro" id="IPR003094">
    <property type="entry name" value="6Pfruct_kin"/>
</dbReference>
<dbReference type="GO" id="GO:0005737">
    <property type="term" value="C:cytoplasm"/>
    <property type="evidence" value="ECO:0007669"/>
    <property type="project" value="TreeGrafter"/>
</dbReference>
<keyword evidence="5" id="KW-1185">Reference proteome</keyword>
<dbReference type="GO" id="GO:0006003">
    <property type="term" value="P:fructose 2,6-bisphosphate metabolic process"/>
    <property type="evidence" value="ECO:0007669"/>
    <property type="project" value="InterPro"/>
</dbReference>
<evidence type="ECO:0000313" key="4">
    <source>
        <dbReference type="EMBL" id="MTV50226.1"/>
    </source>
</evidence>
<feature type="binding site" evidence="3">
    <location>
        <position position="58"/>
    </location>
    <ligand>
        <name>substrate</name>
    </ligand>
</feature>
<dbReference type="EC" id="3.1.3.73" evidence="1"/>
<feature type="active site" description="Tele-phosphohistidine intermediate" evidence="2">
    <location>
        <position position="9"/>
    </location>
</feature>
<gene>
    <name evidence="4" type="primary">cobC</name>
    <name evidence="4" type="ORF">GJ688_14715</name>
</gene>
<evidence type="ECO:0000313" key="5">
    <source>
        <dbReference type="Proteomes" id="UP000430670"/>
    </source>
</evidence>
<dbReference type="PROSITE" id="PS00175">
    <property type="entry name" value="PG_MUTASE"/>
    <property type="match status" value="1"/>
</dbReference>
<evidence type="ECO:0000256" key="3">
    <source>
        <dbReference type="PIRSR" id="PIRSR613078-2"/>
    </source>
</evidence>
<dbReference type="NCBIfam" id="TIGR03162">
    <property type="entry name" value="ribazole_cobC"/>
    <property type="match status" value="1"/>
</dbReference>
<dbReference type="Proteomes" id="UP000430670">
    <property type="component" value="Unassembled WGS sequence"/>
</dbReference>
<dbReference type="InterPro" id="IPR013078">
    <property type="entry name" value="His_Pase_superF_clade-1"/>
</dbReference>
<accession>A0A6I3SNB0</accession>
<dbReference type="AlphaFoldDB" id="A0A6I3SNB0"/>
<dbReference type="Gene3D" id="3.40.50.1240">
    <property type="entry name" value="Phosphoglycerate mutase-like"/>
    <property type="match status" value="1"/>
</dbReference>
<reference evidence="4 5" key="1">
    <citation type="submission" date="2019-11" db="EMBL/GenBank/DDBJ databases">
        <title>Whole-genome sequence of a the green, strictly anaerobic photosynthetic bacterium Heliobacillus mobilis DSM 6151.</title>
        <authorList>
            <person name="Kyndt J.A."/>
            <person name="Meyer T.E."/>
        </authorList>
    </citation>
    <scope>NUCLEOTIDE SEQUENCE [LARGE SCALE GENOMIC DNA]</scope>
    <source>
        <strain evidence="4 5">DSM 6151</strain>
    </source>
</reference>
<sequence length="213" mass="24035">MTRVYLIRHGETEWNQIRRYQGHSDVALSDRGREQAQRLVKRMAKEKVDRVHASDLSRAVETARAVAEAKGIEVVLDARFRECNFGAWEGLTFPEIEKAYPEEIKIWNRTPAKVCLPGGESFPIVQQRAFAALQELIAKHDGENIAIVAHGGTIRTLLCAILDVDLDRAWQFRQDNTALNVIDFYDGKGIIERINDVTHLLPGAFPESESGVK</sequence>
<dbReference type="SUPFAM" id="SSF53254">
    <property type="entry name" value="Phosphoglycerate mutase-like"/>
    <property type="match status" value="1"/>
</dbReference>
<feature type="binding site" evidence="3">
    <location>
        <begin position="8"/>
        <end position="15"/>
    </location>
    <ligand>
        <name>substrate</name>
    </ligand>
</feature>
<dbReference type="PANTHER" id="PTHR48100:SF59">
    <property type="entry name" value="ADENOSYLCOBALAMIN_ALPHA-RIBAZOLE PHOSPHATASE"/>
    <property type="match status" value="1"/>
</dbReference>
<dbReference type="InterPro" id="IPR017578">
    <property type="entry name" value="Ribazole_CobC"/>
</dbReference>
<name>A0A6I3SNB0_HELMO</name>
<proteinExistence type="predicted"/>
<dbReference type="PANTHER" id="PTHR48100">
    <property type="entry name" value="BROAD-SPECIFICITY PHOSPHATASE YOR283W-RELATED"/>
    <property type="match status" value="1"/>
</dbReference>
<dbReference type="GO" id="GO:0005524">
    <property type="term" value="F:ATP binding"/>
    <property type="evidence" value="ECO:0007669"/>
    <property type="project" value="InterPro"/>
</dbReference>
<feature type="active site" description="Proton donor/acceptor" evidence="2">
    <location>
        <position position="82"/>
    </location>
</feature>
<dbReference type="CDD" id="cd07067">
    <property type="entry name" value="HP_PGM_like"/>
    <property type="match status" value="1"/>
</dbReference>
<dbReference type="GO" id="GO:0009236">
    <property type="term" value="P:cobalamin biosynthetic process"/>
    <property type="evidence" value="ECO:0007669"/>
    <property type="project" value="UniProtKB-UniRule"/>
</dbReference>
<dbReference type="EMBL" id="WNKU01000021">
    <property type="protein sequence ID" value="MTV50226.1"/>
    <property type="molecule type" value="Genomic_DNA"/>
</dbReference>
<dbReference type="OrthoDB" id="9781415at2"/>
<dbReference type="InterPro" id="IPR001345">
    <property type="entry name" value="PG/BPGM_mutase_AS"/>
</dbReference>
<dbReference type="PRINTS" id="PR00991">
    <property type="entry name" value="6PFRUCTKNASE"/>
</dbReference>